<evidence type="ECO:0000256" key="2">
    <source>
        <dbReference type="SAM" id="Phobius"/>
    </source>
</evidence>
<dbReference type="EMBL" id="BOOU01000054">
    <property type="protein sequence ID" value="GII78998.1"/>
    <property type="molecule type" value="Genomic_DNA"/>
</dbReference>
<dbReference type="InterPro" id="IPR048389">
    <property type="entry name" value="YciQ-like_C"/>
</dbReference>
<dbReference type="Proteomes" id="UP000655287">
    <property type="component" value="Unassembled WGS sequence"/>
</dbReference>
<keyword evidence="2" id="KW-0472">Membrane</keyword>
<comment type="caution">
    <text evidence="4">The sequence shown here is derived from an EMBL/GenBank/DDBJ whole genome shotgun (WGS) entry which is preliminary data.</text>
</comment>
<dbReference type="RefSeq" id="WP_203988657.1">
    <property type="nucleotide sequence ID" value="NZ_BOOU01000054.1"/>
</dbReference>
<evidence type="ECO:0000313" key="5">
    <source>
        <dbReference type="Proteomes" id="UP000655287"/>
    </source>
</evidence>
<protein>
    <recommendedName>
        <fullName evidence="3">Predicted membrane protein YciQ-like C-terminal domain-containing protein</fullName>
    </recommendedName>
</protein>
<dbReference type="Pfam" id="PF20990">
    <property type="entry name" value="DUF2207_C"/>
    <property type="match status" value="1"/>
</dbReference>
<feature type="transmembrane region" description="Helical" evidence="2">
    <location>
        <begin position="188"/>
        <end position="205"/>
    </location>
</feature>
<organism evidence="4 5">
    <name type="scientific">Sphaerisporangium rufum</name>
    <dbReference type="NCBI Taxonomy" id="1381558"/>
    <lineage>
        <taxon>Bacteria</taxon>
        <taxon>Bacillati</taxon>
        <taxon>Actinomycetota</taxon>
        <taxon>Actinomycetes</taxon>
        <taxon>Streptosporangiales</taxon>
        <taxon>Streptosporangiaceae</taxon>
        <taxon>Sphaerisporangium</taxon>
    </lineage>
</organism>
<feature type="region of interest" description="Disordered" evidence="1">
    <location>
        <begin position="445"/>
        <end position="503"/>
    </location>
</feature>
<name>A0A919R4L0_9ACTN</name>
<feature type="transmembrane region" description="Helical" evidence="2">
    <location>
        <begin position="305"/>
        <end position="330"/>
    </location>
</feature>
<sequence length="628" mass="65905">MLYVVIAAGATGLWLLLLTAMALATRSPRVSAGPPTAELRPESPALVDLITGGWRLCEEATSATLLDLAARGVVQIEEVGPELSLVRLPGGHRERPPLTAYEKLVLDHVTSLATGGVVATGALAEGSRHLGRWWSSFRRKVIAEARAAGLSRSRWSRWQAIFLTAAAAVPGIAIGVAVAATADDGDKGGGFGAAVIGMAMLTALMDRFNGERGTAEGARVAGHWLGVRAHLAATGRFPEQPAAAVTIWGRHLAYAAALGLARRAVAGLPVSVPADDGRAWSDHGGMWHVVNVRYPRRVLWGRPPWPVLLAGPLAGLAIGFWLWVIGLVAGALLDWPRGPLTLLAQLGGVLAAAVPIGFALADLATTTELVGRIVRLRAVQVGSSGDGPPKYVYWVALDDGRNRDVKALGIAEADWRPLAEGDVVRLRVGRRLGWVQAVETLERSRHRGSASYDDTGEHTLDAPENLGEVPLIARRGAPPARPPDDTGDTGDDTGGPVTRADVRRVLGVRVGPPEAYPDVLPIPGASAVRSYRYRSAGGTPVTVDVHVSSGPRGAFLMMLGHLITRVTGRQVPGIGGGAMLYPGVVAARTGSQTFAIRVHSPAGPPRPDDLVELARLAAARLDGRSPVA</sequence>
<keyword evidence="5" id="KW-1185">Reference proteome</keyword>
<gene>
    <name evidence="4" type="ORF">Sru01_39800</name>
</gene>
<evidence type="ECO:0000256" key="1">
    <source>
        <dbReference type="SAM" id="MobiDB-lite"/>
    </source>
</evidence>
<feature type="transmembrane region" description="Helical" evidence="2">
    <location>
        <begin position="160"/>
        <end position="182"/>
    </location>
</feature>
<evidence type="ECO:0000313" key="4">
    <source>
        <dbReference type="EMBL" id="GII78998.1"/>
    </source>
</evidence>
<keyword evidence="2" id="KW-0812">Transmembrane</keyword>
<feature type="domain" description="Predicted membrane protein YciQ-like C-terminal" evidence="3">
    <location>
        <begin position="43"/>
        <end position="264"/>
    </location>
</feature>
<evidence type="ECO:0000259" key="3">
    <source>
        <dbReference type="Pfam" id="PF20990"/>
    </source>
</evidence>
<accession>A0A919R4L0</accession>
<feature type="transmembrane region" description="Helical" evidence="2">
    <location>
        <begin position="342"/>
        <end position="365"/>
    </location>
</feature>
<dbReference type="AlphaFoldDB" id="A0A919R4L0"/>
<keyword evidence="2" id="KW-1133">Transmembrane helix</keyword>
<proteinExistence type="predicted"/>
<reference evidence="4" key="1">
    <citation type="submission" date="2021-01" db="EMBL/GenBank/DDBJ databases">
        <title>Whole genome shotgun sequence of Sphaerisporangium rufum NBRC 109079.</title>
        <authorList>
            <person name="Komaki H."/>
            <person name="Tamura T."/>
        </authorList>
    </citation>
    <scope>NUCLEOTIDE SEQUENCE</scope>
    <source>
        <strain evidence="4">NBRC 109079</strain>
    </source>
</reference>